<feature type="transmembrane region" description="Helical" evidence="2">
    <location>
        <begin position="124"/>
        <end position="143"/>
    </location>
</feature>
<comment type="caution">
    <text evidence="3">The sequence shown here is derived from an EMBL/GenBank/DDBJ whole genome shotgun (WGS) entry which is preliminary data.</text>
</comment>
<gene>
    <name evidence="3" type="ORF">CVIRNUC_006616</name>
</gene>
<dbReference type="Proteomes" id="UP001314263">
    <property type="component" value="Unassembled WGS sequence"/>
</dbReference>
<feature type="region of interest" description="Disordered" evidence="1">
    <location>
        <begin position="68"/>
        <end position="106"/>
    </location>
</feature>
<feature type="compositionally biased region" description="Polar residues" evidence="1">
    <location>
        <begin position="80"/>
        <end position="98"/>
    </location>
</feature>
<dbReference type="PANTHER" id="PTHR34370:SF2">
    <property type="entry name" value="GAG-POL POLYPROTEIN_RETROTRANSPOSON"/>
    <property type="match status" value="1"/>
</dbReference>
<dbReference type="AlphaFoldDB" id="A0AAV1IB20"/>
<protein>
    <submittedName>
        <fullName evidence="3">Uncharacterized protein</fullName>
    </submittedName>
</protein>
<organism evidence="3 4">
    <name type="scientific">Coccomyxa viridis</name>
    <dbReference type="NCBI Taxonomy" id="1274662"/>
    <lineage>
        <taxon>Eukaryota</taxon>
        <taxon>Viridiplantae</taxon>
        <taxon>Chlorophyta</taxon>
        <taxon>core chlorophytes</taxon>
        <taxon>Trebouxiophyceae</taxon>
        <taxon>Trebouxiophyceae incertae sedis</taxon>
        <taxon>Coccomyxaceae</taxon>
        <taxon>Coccomyxa</taxon>
    </lineage>
</organism>
<feature type="transmembrane region" description="Helical" evidence="2">
    <location>
        <begin position="210"/>
        <end position="232"/>
    </location>
</feature>
<keyword evidence="4" id="KW-1185">Reference proteome</keyword>
<accession>A0AAV1IB20</accession>
<dbReference type="PANTHER" id="PTHR34370">
    <property type="entry name" value="OS04G0600100 PROTEIN"/>
    <property type="match status" value="1"/>
</dbReference>
<proteinExistence type="predicted"/>
<dbReference type="EMBL" id="CAUYUE010000008">
    <property type="protein sequence ID" value="CAK0783417.1"/>
    <property type="molecule type" value="Genomic_DNA"/>
</dbReference>
<evidence type="ECO:0000256" key="1">
    <source>
        <dbReference type="SAM" id="MobiDB-lite"/>
    </source>
</evidence>
<reference evidence="3 4" key="1">
    <citation type="submission" date="2023-10" db="EMBL/GenBank/DDBJ databases">
        <authorList>
            <person name="Maclean D."/>
            <person name="Macfadyen A."/>
        </authorList>
    </citation>
    <scope>NUCLEOTIDE SEQUENCE [LARGE SCALE GENOMIC DNA]</scope>
</reference>
<evidence type="ECO:0000256" key="2">
    <source>
        <dbReference type="SAM" id="Phobius"/>
    </source>
</evidence>
<sequence length="234" mass="24828">MLSNQGYGLPRSRYCSKTVQGSGGLAKACDRRTGQRTQVTSCQGNALPGKACFRNGVGAASFQEHSESSNVSAKSLPPEQATSSRSHSGVATFRSGSGSAVFASPTSRPADWKARLREYGVSGVLAYGLLNTIYYTATFWYMWSHVYKVPRGIGLGAASRKFVEVMGITWAGSQITKVPRGFGALLLAPLVDKMLTSLQSAMHLKSKRRAFLAAVLLCLGVAGAVMGTTVVLHA</sequence>
<keyword evidence="2" id="KW-1133">Transmembrane helix</keyword>
<evidence type="ECO:0000313" key="4">
    <source>
        <dbReference type="Proteomes" id="UP001314263"/>
    </source>
</evidence>
<keyword evidence="2" id="KW-0812">Transmembrane</keyword>
<name>A0AAV1IB20_9CHLO</name>
<keyword evidence="2" id="KW-0472">Membrane</keyword>
<evidence type="ECO:0000313" key="3">
    <source>
        <dbReference type="EMBL" id="CAK0783417.1"/>
    </source>
</evidence>